<dbReference type="AlphaFoldDB" id="A0A1L9U2N1"/>
<organism evidence="1 2">
    <name type="scientific">Aspergillus brasiliensis (strain CBS 101740 / IMI 381727 / IBT 21946)</name>
    <dbReference type="NCBI Taxonomy" id="767769"/>
    <lineage>
        <taxon>Eukaryota</taxon>
        <taxon>Fungi</taxon>
        <taxon>Dikarya</taxon>
        <taxon>Ascomycota</taxon>
        <taxon>Pezizomycotina</taxon>
        <taxon>Eurotiomycetes</taxon>
        <taxon>Eurotiomycetidae</taxon>
        <taxon>Eurotiales</taxon>
        <taxon>Aspergillaceae</taxon>
        <taxon>Aspergillus</taxon>
        <taxon>Aspergillus subgen. Circumdati</taxon>
    </lineage>
</organism>
<sequence length="150" mass="16550">MVGRFPHDISGPVPAAIPSLDPHPSVQCSHSTLLVIELTFDAVPSLQAIELSKNEGLQVPPSQVLPIPLQVMTKTTHDSVDRSPGRHSALLHRHWHTRTHPKQDIQRSRACPAAPTDQVHAHNFHSTLVWMEGDPRSPSLPGIDRPIRLP</sequence>
<dbReference type="GeneID" id="93577524"/>
<dbReference type="Proteomes" id="UP000184499">
    <property type="component" value="Unassembled WGS sequence"/>
</dbReference>
<gene>
    <name evidence="1" type="ORF">ASPBRDRAFT_436339</name>
</gene>
<dbReference type="EMBL" id="KV878704">
    <property type="protein sequence ID" value="OJJ65937.1"/>
    <property type="molecule type" value="Genomic_DNA"/>
</dbReference>
<reference evidence="2" key="1">
    <citation type="journal article" date="2017" name="Genome Biol.">
        <title>Comparative genomics reveals high biological diversity and specific adaptations in the industrially and medically important fungal genus Aspergillus.</title>
        <authorList>
            <person name="de Vries R.P."/>
            <person name="Riley R."/>
            <person name="Wiebenga A."/>
            <person name="Aguilar-Osorio G."/>
            <person name="Amillis S."/>
            <person name="Uchima C.A."/>
            <person name="Anderluh G."/>
            <person name="Asadollahi M."/>
            <person name="Askin M."/>
            <person name="Barry K."/>
            <person name="Battaglia E."/>
            <person name="Bayram O."/>
            <person name="Benocci T."/>
            <person name="Braus-Stromeyer S.A."/>
            <person name="Caldana C."/>
            <person name="Canovas D."/>
            <person name="Cerqueira G.C."/>
            <person name="Chen F."/>
            <person name="Chen W."/>
            <person name="Choi C."/>
            <person name="Clum A."/>
            <person name="Dos Santos R.A."/>
            <person name="Damasio A.R."/>
            <person name="Diallinas G."/>
            <person name="Emri T."/>
            <person name="Fekete E."/>
            <person name="Flipphi M."/>
            <person name="Freyberg S."/>
            <person name="Gallo A."/>
            <person name="Gournas C."/>
            <person name="Habgood R."/>
            <person name="Hainaut M."/>
            <person name="Harispe M.L."/>
            <person name="Henrissat B."/>
            <person name="Hilden K.S."/>
            <person name="Hope R."/>
            <person name="Hossain A."/>
            <person name="Karabika E."/>
            <person name="Karaffa L."/>
            <person name="Karanyi Z."/>
            <person name="Krasevec N."/>
            <person name="Kuo A."/>
            <person name="Kusch H."/>
            <person name="LaButti K."/>
            <person name="Lagendijk E.L."/>
            <person name="Lapidus A."/>
            <person name="Levasseur A."/>
            <person name="Lindquist E."/>
            <person name="Lipzen A."/>
            <person name="Logrieco A.F."/>
            <person name="MacCabe A."/>
            <person name="Maekelae M.R."/>
            <person name="Malavazi I."/>
            <person name="Melin P."/>
            <person name="Meyer V."/>
            <person name="Mielnichuk N."/>
            <person name="Miskei M."/>
            <person name="Molnar A.P."/>
            <person name="Mule G."/>
            <person name="Ngan C.Y."/>
            <person name="Orejas M."/>
            <person name="Orosz E."/>
            <person name="Ouedraogo J.P."/>
            <person name="Overkamp K.M."/>
            <person name="Park H.-S."/>
            <person name="Perrone G."/>
            <person name="Piumi F."/>
            <person name="Punt P.J."/>
            <person name="Ram A.F."/>
            <person name="Ramon A."/>
            <person name="Rauscher S."/>
            <person name="Record E."/>
            <person name="Riano-Pachon D.M."/>
            <person name="Robert V."/>
            <person name="Roehrig J."/>
            <person name="Ruller R."/>
            <person name="Salamov A."/>
            <person name="Salih N.S."/>
            <person name="Samson R.A."/>
            <person name="Sandor E."/>
            <person name="Sanguinetti M."/>
            <person name="Schuetze T."/>
            <person name="Sepcic K."/>
            <person name="Shelest E."/>
            <person name="Sherlock G."/>
            <person name="Sophianopoulou V."/>
            <person name="Squina F.M."/>
            <person name="Sun H."/>
            <person name="Susca A."/>
            <person name="Todd R.B."/>
            <person name="Tsang A."/>
            <person name="Unkles S.E."/>
            <person name="van de Wiele N."/>
            <person name="van Rossen-Uffink D."/>
            <person name="Oliveira J.V."/>
            <person name="Vesth T.C."/>
            <person name="Visser J."/>
            <person name="Yu J.-H."/>
            <person name="Zhou M."/>
            <person name="Andersen M.R."/>
            <person name="Archer D.B."/>
            <person name="Baker S.E."/>
            <person name="Benoit I."/>
            <person name="Brakhage A.A."/>
            <person name="Braus G.H."/>
            <person name="Fischer R."/>
            <person name="Frisvad J.C."/>
            <person name="Goldman G.H."/>
            <person name="Houbraken J."/>
            <person name="Oakley B."/>
            <person name="Pocsi I."/>
            <person name="Scazzocchio C."/>
            <person name="Seiboth B."/>
            <person name="vanKuyk P.A."/>
            <person name="Wortman J."/>
            <person name="Dyer P.S."/>
            <person name="Grigoriev I.V."/>
        </authorList>
    </citation>
    <scope>NUCLEOTIDE SEQUENCE [LARGE SCALE GENOMIC DNA]</scope>
    <source>
        <strain evidence="2">CBS 101740 / IMI 381727 / IBT 21946</strain>
    </source>
</reference>
<evidence type="ECO:0000313" key="2">
    <source>
        <dbReference type="Proteomes" id="UP000184499"/>
    </source>
</evidence>
<proteinExistence type="predicted"/>
<protein>
    <submittedName>
        <fullName evidence="1">Uncharacterized protein</fullName>
    </submittedName>
</protein>
<dbReference type="RefSeq" id="XP_067473187.1">
    <property type="nucleotide sequence ID" value="XM_067625036.1"/>
</dbReference>
<evidence type="ECO:0000313" key="1">
    <source>
        <dbReference type="EMBL" id="OJJ65937.1"/>
    </source>
</evidence>
<accession>A0A1L9U2N1</accession>
<name>A0A1L9U2N1_ASPBC</name>
<keyword evidence="2" id="KW-1185">Reference proteome</keyword>
<dbReference type="VEuPathDB" id="FungiDB:ASPBRDRAFT_436339"/>